<dbReference type="FunFam" id="3.40.50.720:FF:000084">
    <property type="entry name" value="Short-chain dehydrogenase reductase"/>
    <property type="match status" value="1"/>
</dbReference>
<keyword evidence="4" id="KW-1185">Reference proteome</keyword>
<gene>
    <name evidence="3" type="ORF">H0486_08745</name>
</gene>
<dbReference type="Gene3D" id="3.40.50.720">
    <property type="entry name" value="NAD(P)-binding Rossmann-like Domain"/>
    <property type="match status" value="1"/>
</dbReference>
<dbReference type="GO" id="GO:0016616">
    <property type="term" value="F:oxidoreductase activity, acting on the CH-OH group of donors, NAD or NADP as acceptor"/>
    <property type="evidence" value="ECO:0007669"/>
    <property type="project" value="TreeGrafter"/>
</dbReference>
<dbReference type="InterPro" id="IPR002347">
    <property type="entry name" value="SDR_fam"/>
</dbReference>
<dbReference type="SUPFAM" id="SSF51735">
    <property type="entry name" value="NAD(P)-binding Rossmann-fold domains"/>
    <property type="match status" value="1"/>
</dbReference>
<dbReference type="InterPro" id="IPR036291">
    <property type="entry name" value="NAD(P)-bd_dom_sf"/>
</dbReference>
<comment type="caution">
    <text evidence="3">The sequence shown here is derived from an EMBL/GenBank/DDBJ whole genome shotgun (WGS) entry which is preliminary data.</text>
</comment>
<dbReference type="GO" id="GO:0008206">
    <property type="term" value="P:bile acid metabolic process"/>
    <property type="evidence" value="ECO:0007669"/>
    <property type="project" value="UniProtKB-ARBA"/>
</dbReference>
<dbReference type="PRINTS" id="PR00081">
    <property type="entry name" value="GDHRDH"/>
</dbReference>
<evidence type="ECO:0000256" key="2">
    <source>
        <dbReference type="ARBA" id="ARBA00023002"/>
    </source>
</evidence>
<protein>
    <submittedName>
        <fullName evidence="3">SDR family oxidoreductase</fullName>
    </submittedName>
</protein>
<reference evidence="3 4" key="1">
    <citation type="submission" date="2020-07" db="EMBL/GenBank/DDBJ databases">
        <title>Characterization and genome sequencing of isolate MD1, a novel member within the family Lachnospiraceae.</title>
        <authorList>
            <person name="Rettenmaier R."/>
            <person name="Di Bello L."/>
            <person name="Zinser C."/>
            <person name="Scheitz K."/>
            <person name="Liebl W."/>
            <person name="Zverlov V."/>
        </authorList>
    </citation>
    <scope>NUCLEOTIDE SEQUENCE [LARGE SCALE GENOMIC DNA]</scope>
    <source>
        <strain evidence="3 4">MD1</strain>
    </source>
</reference>
<evidence type="ECO:0000313" key="3">
    <source>
        <dbReference type="EMBL" id="MBB2182963.1"/>
    </source>
</evidence>
<keyword evidence="2" id="KW-0560">Oxidoreductase</keyword>
<dbReference type="Pfam" id="PF13561">
    <property type="entry name" value="adh_short_C2"/>
    <property type="match status" value="1"/>
</dbReference>
<proteinExistence type="inferred from homology"/>
<evidence type="ECO:0000256" key="1">
    <source>
        <dbReference type="ARBA" id="ARBA00006484"/>
    </source>
</evidence>
<dbReference type="PRINTS" id="PR00080">
    <property type="entry name" value="SDRFAMILY"/>
</dbReference>
<dbReference type="AlphaFoldDB" id="A0A839JZ52"/>
<dbReference type="CDD" id="cd05233">
    <property type="entry name" value="SDR_c"/>
    <property type="match status" value="1"/>
</dbReference>
<dbReference type="Proteomes" id="UP000574276">
    <property type="component" value="Unassembled WGS sequence"/>
</dbReference>
<dbReference type="PANTHER" id="PTHR42760">
    <property type="entry name" value="SHORT-CHAIN DEHYDROGENASES/REDUCTASES FAMILY MEMBER"/>
    <property type="match status" value="1"/>
</dbReference>
<comment type="similarity">
    <text evidence="1">Belongs to the short-chain dehydrogenases/reductases (SDR) family.</text>
</comment>
<dbReference type="RefSeq" id="WP_228352650.1">
    <property type="nucleotide sequence ID" value="NZ_JACEGA010000001.1"/>
</dbReference>
<name>A0A839JZ52_9FIRM</name>
<evidence type="ECO:0000313" key="4">
    <source>
        <dbReference type="Proteomes" id="UP000574276"/>
    </source>
</evidence>
<organism evidence="3 4">
    <name type="scientific">Variimorphobacter saccharofermentans</name>
    <dbReference type="NCBI Taxonomy" id="2755051"/>
    <lineage>
        <taxon>Bacteria</taxon>
        <taxon>Bacillati</taxon>
        <taxon>Bacillota</taxon>
        <taxon>Clostridia</taxon>
        <taxon>Lachnospirales</taxon>
        <taxon>Lachnospiraceae</taxon>
        <taxon>Variimorphobacter</taxon>
    </lineage>
</organism>
<sequence length="242" mass="26841">MQFKDKVYVITGTNSGIGKACATQLLDKEATIIGLDFKESTIKHPSYIHFIVDIRNEERISEIFNDIDYRYSRIDGLCNCAGIFANAKPFYELDSDEWDNVIRTNLTGAFLVSKHVARRMIKQKNGKIVLIGCIRSKIFRPNMADYAASKGGIVALTASMALDLAPHNITVNSVAPGFTYTGMTAKSFDNHDIRKSSENIIPVGRIAEPEDIAKVVLFLLSDLSDYINGETIYTDGGFIISK</sequence>
<dbReference type="EMBL" id="JACEGA010000001">
    <property type="protein sequence ID" value="MBB2182963.1"/>
    <property type="molecule type" value="Genomic_DNA"/>
</dbReference>
<accession>A0A839JZ52</accession>